<evidence type="ECO:0000313" key="2">
    <source>
        <dbReference type="EMBL" id="KAH0552808.1"/>
    </source>
</evidence>
<dbReference type="EMBL" id="JAHXZJ010001492">
    <property type="protein sequence ID" value="KAH0552808.1"/>
    <property type="molecule type" value="Genomic_DNA"/>
</dbReference>
<proteinExistence type="predicted"/>
<name>A0AAV7IIC0_COTGL</name>
<feature type="transmembrane region" description="Helical" evidence="1">
    <location>
        <begin position="114"/>
        <end position="137"/>
    </location>
</feature>
<keyword evidence="1" id="KW-0472">Membrane</keyword>
<comment type="caution">
    <text evidence="2">The sequence shown here is derived from an EMBL/GenBank/DDBJ whole genome shotgun (WGS) entry which is preliminary data.</text>
</comment>
<evidence type="ECO:0000256" key="1">
    <source>
        <dbReference type="SAM" id="Phobius"/>
    </source>
</evidence>
<sequence length="175" mass="20226">MREGARRWRSKAKVSLKHLVYLTKHRHGRFNSRSPITHRFLPPLGYYPGFKAAPIPGELRVKYQPLCTRMIQPKSTAALFTKTREREMPMYGHRVLRILARDLRMLMYIHRAHHLLVTAFTIIILVPWASVSCIYFAGLSLIRTLQTDPVSSGQTEESLSYPADHIQLIVGDSFR</sequence>
<keyword evidence="1" id="KW-1133">Transmembrane helix</keyword>
<gene>
    <name evidence="2" type="ORF">KQX54_015717</name>
</gene>
<protein>
    <submittedName>
        <fullName evidence="2">Uncharacterized protein</fullName>
    </submittedName>
</protein>
<organism evidence="2 3">
    <name type="scientific">Cotesia glomerata</name>
    <name type="common">Lepidopteran parasitic wasp</name>
    <name type="synonym">Apanteles glomeratus</name>
    <dbReference type="NCBI Taxonomy" id="32391"/>
    <lineage>
        <taxon>Eukaryota</taxon>
        <taxon>Metazoa</taxon>
        <taxon>Ecdysozoa</taxon>
        <taxon>Arthropoda</taxon>
        <taxon>Hexapoda</taxon>
        <taxon>Insecta</taxon>
        <taxon>Pterygota</taxon>
        <taxon>Neoptera</taxon>
        <taxon>Endopterygota</taxon>
        <taxon>Hymenoptera</taxon>
        <taxon>Apocrita</taxon>
        <taxon>Ichneumonoidea</taxon>
        <taxon>Braconidae</taxon>
        <taxon>Microgastrinae</taxon>
        <taxon>Cotesia</taxon>
    </lineage>
</organism>
<evidence type="ECO:0000313" key="3">
    <source>
        <dbReference type="Proteomes" id="UP000826195"/>
    </source>
</evidence>
<accession>A0AAV7IIC0</accession>
<keyword evidence="3" id="KW-1185">Reference proteome</keyword>
<keyword evidence="1" id="KW-0812">Transmembrane</keyword>
<reference evidence="2 3" key="1">
    <citation type="journal article" date="2021" name="J. Hered.">
        <title>A chromosome-level genome assembly of the parasitoid wasp, Cotesia glomerata (Hymenoptera: Braconidae).</title>
        <authorList>
            <person name="Pinto B.J."/>
            <person name="Weis J.J."/>
            <person name="Gamble T."/>
            <person name="Ode P.J."/>
            <person name="Paul R."/>
            <person name="Zaspel J.M."/>
        </authorList>
    </citation>
    <scope>NUCLEOTIDE SEQUENCE [LARGE SCALE GENOMIC DNA]</scope>
    <source>
        <strain evidence="2">CgM1</strain>
    </source>
</reference>
<dbReference type="Proteomes" id="UP000826195">
    <property type="component" value="Unassembled WGS sequence"/>
</dbReference>
<dbReference type="AlphaFoldDB" id="A0AAV7IIC0"/>